<sequence>MNPLKKIKIWFIDTLEWFFDFHDWKMLLRSIPGVVTMLFIMATITMNLAANKIVWSGIYINDIPFVSITGGIFLSWAVFLVMDIVTKTYGTKAAIKLTVLGALVNAIAVIFLALIALFPAKYPFEGASNIFDTLFGFEANAAPQPWQILISSTIAYIISGIINAIINGLFGKIFKKNPDGKLAFYCRSYVSTIFGQFVDNFIFGALAFAVFAKFYTFPTLIGIALVGALIELFFEVFFSPIGYRICKKWQSEGVGKDYFDYCKEMELRKDPSRFEFDKEVNLWVK</sequence>
<feature type="transmembrane region" description="Helical" evidence="2">
    <location>
        <begin position="146"/>
        <end position="170"/>
    </location>
</feature>
<dbReference type="OrthoDB" id="9805479at2"/>
<name>A0A397S0B2_9MOLU</name>
<keyword evidence="2" id="KW-0472">Membrane</keyword>
<dbReference type="EMBL" id="QXEV01000015">
    <property type="protein sequence ID" value="RIA75614.1"/>
    <property type="molecule type" value="Genomic_DNA"/>
</dbReference>
<dbReference type="AlphaFoldDB" id="A0A397S0B2"/>
<feature type="transmembrane region" description="Helical" evidence="2">
    <location>
        <begin position="97"/>
        <end position="118"/>
    </location>
</feature>
<feature type="transmembrane region" description="Helical" evidence="2">
    <location>
        <begin position="31"/>
        <end position="51"/>
    </location>
</feature>
<feature type="transmembrane region" description="Helical" evidence="2">
    <location>
        <begin position="182"/>
        <end position="211"/>
    </location>
</feature>
<dbReference type="PANTHER" id="PTHR34300:SF2">
    <property type="entry name" value="QUEUOSINE PRECURSOR TRANSPORTER-RELATED"/>
    <property type="match status" value="1"/>
</dbReference>
<gene>
    <name evidence="3" type="ORF">EI71_01352</name>
</gene>
<dbReference type="Proteomes" id="UP000266506">
    <property type="component" value="Unassembled WGS sequence"/>
</dbReference>
<dbReference type="InParanoid" id="A0A397S0B2"/>
<dbReference type="NCBIfam" id="TIGR00697">
    <property type="entry name" value="queuosine precursor transporter"/>
    <property type="match status" value="1"/>
</dbReference>
<feature type="transmembrane region" description="Helical" evidence="2">
    <location>
        <begin position="63"/>
        <end position="85"/>
    </location>
</feature>
<dbReference type="InterPro" id="IPR003744">
    <property type="entry name" value="YhhQ"/>
</dbReference>
<reference evidence="3 4" key="1">
    <citation type="submission" date="2018-08" db="EMBL/GenBank/DDBJ databases">
        <title>Genomic Encyclopedia of Archaeal and Bacterial Type Strains, Phase II (KMG-II): from individual species to whole genera.</title>
        <authorList>
            <person name="Goeker M."/>
        </authorList>
    </citation>
    <scope>NUCLEOTIDE SEQUENCE [LARGE SCALE GENOMIC DNA]</scope>
    <source>
        <strain evidence="3 4">ATCC 27112</strain>
    </source>
</reference>
<feature type="transmembrane region" description="Helical" evidence="2">
    <location>
        <begin position="217"/>
        <end position="238"/>
    </location>
</feature>
<comment type="caution">
    <text evidence="3">The sequence shown here is derived from an EMBL/GenBank/DDBJ whole genome shotgun (WGS) entry which is preliminary data.</text>
</comment>
<dbReference type="Pfam" id="PF02592">
    <property type="entry name" value="Vut_1"/>
    <property type="match status" value="1"/>
</dbReference>
<organism evidence="3 4">
    <name type="scientific">Anaeroplasma bactoclasticum</name>
    <dbReference type="NCBI Taxonomy" id="2088"/>
    <lineage>
        <taxon>Bacteria</taxon>
        <taxon>Bacillati</taxon>
        <taxon>Mycoplasmatota</taxon>
        <taxon>Mollicutes</taxon>
        <taxon>Anaeroplasmatales</taxon>
        <taxon>Anaeroplasmataceae</taxon>
        <taxon>Anaeroplasma</taxon>
    </lineage>
</organism>
<evidence type="ECO:0000256" key="1">
    <source>
        <dbReference type="NCBIfam" id="TIGR00697"/>
    </source>
</evidence>
<accession>A0A397S0B2</accession>
<proteinExistence type="predicted"/>
<protein>
    <recommendedName>
        <fullName evidence="1">Queuosine precursor transporter</fullName>
    </recommendedName>
</protein>
<keyword evidence="4" id="KW-1185">Reference proteome</keyword>
<evidence type="ECO:0000313" key="3">
    <source>
        <dbReference type="EMBL" id="RIA75614.1"/>
    </source>
</evidence>
<evidence type="ECO:0000256" key="2">
    <source>
        <dbReference type="SAM" id="Phobius"/>
    </source>
</evidence>
<dbReference type="PANTHER" id="PTHR34300">
    <property type="entry name" value="QUEUOSINE PRECURSOR TRANSPORTER-RELATED"/>
    <property type="match status" value="1"/>
</dbReference>
<evidence type="ECO:0000313" key="4">
    <source>
        <dbReference type="Proteomes" id="UP000266506"/>
    </source>
</evidence>
<keyword evidence="2" id="KW-0812">Transmembrane</keyword>
<keyword evidence="2" id="KW-1133">Transmembrane helix</keyword>